<evidence type="ECO:0000256" key="17">
    <source>
        <dbReference type="SAM" id="SignalP"/>
    </source>
</evidence>
<evidence type="ECO:0000256" key="14">
    <source>
        <dbReference type="PROSITE-ProRule" id="PRU00175"/>
    </source>
</evidence>
<feature type="compositionally biased region" description="Gly residues" evidence="15">
    <location>
        <begin position="568"/>
        <end position="589"/>
    </location>
</feature>
<dbReference type="Gene3D" id="3.30.40.10">
    <property type="entry name" value="Zinc/RING finger domain, C3HC4 (zinc finger)"/>
    <property type="match status" value="1"/>
</dbReference>
<comment type="caution">
    <text evidence="19">The sequence shown here is derived from an EMBL/GenBank/DDBJ whole genome shotgun (WGS) entry which is preliminary data.</text>
</comment>
<feature type="domain" description="RING-type" evidence="18">
    <location>
        <begin position="982"/>
        <end position="1025"/>
    </location>
</feature>
<evidence type="ECO:0000256" key="7">
    <source>
        <dbReference type="ARBA" id="ARBA00022723"/>
    </source>
</evidence>
<accession>A0A835SJ01</accession>
<evidence type="ECO:0000313" key="20">
    <source>
        <dbReference type="Proteomes" id="UP000650467"/>
    </source>
</evidence>
<feature type="compositionally biased region" description="Gly residues" evidence="15">
    <location>
        <begin position="482"/>
        <end position="498"/>
    </location>
</feature>
<keyword evidence="13 16" id="KW-0472">Membrane</keyword>
<feature type="region of interest" description="Disordered" evidence="15">
    <location>
        <begin position="548"/>
        <end position="607"/>
    </location>
</feature>
<keyword evidence="20" id="KW-1185">Reference proteome</keyword>
<sequence>MPRLALLALLLALALGPALLVEGLQTVVAAAATVPHDGDAASTRALLARPLHDAAAGSAASDGASGTSTGGGGAAAGAGAVTASGDSSVHAAGASQPSARHATVPQLHRNHHASGRLAAAAAARRAATPPPPPSPPAWELELAPAVAALYPARGTNGTALRGPPRLVGTYKGKWLQEALGPALAAAGYLTAARGAIILQLPEADNPPPAAAAATASLGSSTGANSSNGSSSSSLSSSSSSSSSFGGLPGGVQELKGELVLRDGPAVTDRDLRFRLRGVYVPAAGAVHAVLEPHWPTVVTMTAEEMAAEQAAAAAASGGGEGGGATEESAAGEQSYREALRTAARQMALSGSRWYHGLIRASPPPPPPPAPPPGARADGRRRGLYDTNELRAAAAAARRERGGGGGGWLPRPPSPPPSPPLELSLRKACEFRAHFHVYYKGDPDASSHVSHLRLDVPAPPPPSPPPRVGWFQRRAQVPRLGIHSGGGDSDSSGGGGGAQQAGLQPSTGGAVGVNGSSNATGGVAVAAAVAAGGRGLLADTEIFHSTQMQLHGAGGGGSSSSSSSAGSSIGDGGNSSGAGAGTGRGSGSGSGSEHEEEGGLEGVYGLPPGMDPNDPDLDLIGALVSPNCGLRLAFNATSVHLERYYRQVLRYSVMVTAVTIGQVVLVVVQMESASAPTASARTSLYSVTLQAILDAYQCLLHLTGALVVDALFGAFASVAFLQFLLFAVFEMRQTLLVWRAQRAAANPAAAANDYWSVRRDMSAVYTRFYGLLLLGLFLVFQLQSHVWLLALLVHSWWLPQVVHSAVTDTRPPLKHEYLWGLTALRAVSPLYFWGCPSNLLRITPRPWLCGALLAWLGAQAGLLAMQMKWGPRVFIPKVFLPQRYDYHRAASRREMGLDDGGGSSSDAPGAAGPPGTAGPPGAAMAVAGGRAVLRRLVAWLRRGAGSSSSNTSGSSSSHARRSDGGGGADGSGDVETGHGSKECVICMNPVPLLPPRSRMVTPCGHFFHEPCLSRWIAVNSTCPTCRRPLPPP</sequence>
<feature type="region of interest" description="Disordered" evidence="15">
    <location>
        <begin position="392"/>
        <end position="422"/>
    </location>
</feature>
<evidence type="ECO:0000256" key="11">
    <source>
        <dbReference type="ARBA" id="ARBA00022833"/>
    </source>
</evidence>
<dbReference type="Proteomes" id="UP000650467">
    <property type="component" value="Unassembled WGS sequence"/>
</dbReference>
<dbReference type="AlphaFoldDB" id="A0A835SJ01"/>
<dbReference type="SUPFAM" id="SSF57850">
    <property type="entry name" value="RING/U-box"/>
    <property type="match status" value="1"/>
</dbReference>
<dbReference type="SMART" id="SM00184">
    <property type="entry name" value="RING"/>
    <property type="match status" value="1"/>
</dbReference>
<dbReference type="PROSITE" id="PS50089">
    <property type="entry name" value="ZF_RING_2"/>
    <property type="match status" value="1"/>
</dbReference>
<keyword evidence="6 16" id="KW-0812">Transmembrane</keyword>
<feature type="compositionally biased region" description="Pro residues" evidence="15">
    <location>
        <begin position="409"/>
        <end position="419"/>
    </location>
</feature>
<feature type="transmembrane region" description="Helical" evidence="16">
    <location>
        <begin position="709"/>
        <end position="728"/>
    </location>
</feature>
<dbReference type="OrthoDB" id="9984778at2759"/>
<feature type="region of interest" description="Disordered" evidence="15">
    <location>
        <begin position="309"/>
        <end position="337"/>
    </location>
</feature>
<gene>
    <name evidence="19" type="ORF">HXX76_014562</name>
</gene>
<keyword evidence="7" id="KW-0479">Metal-binding</keyword>
<dbReference type="PANTHER" id="PTHR22763:SF162">
    <property type="entry name" value="TRANSMEMBRANE E3 UBIQUITIN-PROTEIN LIGASE 1"/>
    <property type="match status" value="1"/>
</dbReference>
<dbReference type="InterPro" id="IPR001841">
    <property type="entry name" value="Znf_RING"/>
</dbReference>
<feature type="region of interest" description="Disordered" evidence="15">
    <location>
        <begin position="356"/>
        <end position="380"/>
    </location>
</feature>
<evidence type="ECO:0000256" key="5">
    <source>
        <dbReference type="ARBA" id="ARBA00022679"/>
    </source>
</evidence>
<keyword evidence="10" id="KW-0833">Ubl conjugation pathway</keyword>
<keyword evidence="11" id="KW-0862">Zinc</keyword>
<keyword evidence="8 17" id="KW-0732">Signal</keyword>
<evidence type="ECO:0000313" key="19">
    <source>
        <dbReference type="EMBL" id="KAG2424353.1"/>
    </source>
</evidence>
<feature type="region of interest" description="Disordered" evidence="15">
    <location>
        <begin position="57"/>
        <end position="138"/>
    </location>
</feature>
<name>A0A835SJ01_CHLIN</name>
<evidence type="ECO:0000256" key="1">
    <source>
        <dbReference type="ARBA" id="ARBA00000900"/>
    </source>
</evidence>
<evidence type="ECO:0000256" key="2">
    <source>
        <dbReference type="ARBA" id="ARBA00004127"/>
    </source>
</evidence>
<feature type="region of interest" description="Disordered" evidence="15">
    <location>
        <begin position="205"/>
        <end position="247"/>
    </location>
</feature>
<evidence type="ECO:0000256" key="4">
    <source>
        <dbReference type="ARBA" id="ARBA00012483"/>
    </source>
</evidence>
<dbReference type="Pfam" id="PF13639">
    <property type="entry name" value="zf-RING_2"/>
    <property type="match status" value="1"/>
</dbReference>
<dbReference type="SMART" id="SM00744">
    <property type="entry name" value="RINGv"/>
    <property type="match status" value="1"/>
</dbReference>
<evidence type="ECO:0000256" key="6">
    <source>
        <dbReference type="ARBA" id="ARBA00022692"/>
    </source>
</evidence>
<dbReference type="EC" id="2.3.2.27" evidence="4"/>
<feature type="compositionally biased region" description="Low complexity" evidence="15">
    <location>
        <begin position="57"/>
        <end position="67"/>
    </location>
</feature>
<feature type="compositionally biased region" description="Low complexity" evidence="15">
    <location>
        <begin position="558"/>
        <end position="567"/>
    </location>
</feature>
<feature type="compositionally biased region" description="Pro residues" evidence="15">
    <location>
        <begin position="361"/>
        <end position="373"/>
    </location>
</feature>
<dbReference type="InterPro" id="IPR021319">
    <property type="entry name" value="DUF2921"/>
</dbReference>
<feature type="compositionally biased region" description="Low complexity" evidence="15">
    <location>
        <begin position="77"/>
        <end position="89"/>
    </location>
</feature>
<keyword evidence="12 16" id="KW-1133">Transmembrane helix</keyword>
<comment type="catalytic activity">
    <reaction evidence="1">
        <text>S-ubiquitinyl-[E2 ubiquitin-conjugating enzyme]-L-cysteine + [acceptor protein]-L-lysine = [E2 ubiquitin-conjugating enzyme]-L-cysteine + N(6)-ubiquitinyl-[acceptor protein]-L-lysine.</text>
        <dbReference type="EC" id="2.3.2.27"/>
    </reaction>
</comment>
<comment type="pathway">
    <text evidence="3">Protein modification; protein ubiquitination.</text>
</comment>
<evidence type="ECO:0000256" key="16">
    <source>
        <dbReference type="SAM" id="Phobius"/>
    </source>
</evidence>
<feature type="compositionally biased region" description="Low complexity" evidence="15">
    <location>
        <begin position="903"/>
        <end position="922"/>
    </location>
</feature>
<feature type="region of interest" description="Disordered" evidence="15">
    <location>
        <begin position="943"/>
        <end position="975"/>
    </location>
</feature>
<dbReference type="Pfam" id="PF11145">
    <property type="entry name" value="DUF2921"/>
    <property type="match status" value="1"/>
</dbReference>
<dbReference type="EMBL" id="JAEHOC010000066">
    <property type="protein sequence ID" value="KAG2424353.1"/>
    <property type="molecule type" value="Genomic_DNA"/>
</dbReference>
<feature type="compositionally biased region" description="Pro residues" evidence="15">
    <location>
        <begin position="456"/>
        <end position="466"/>
    </location>
</feature>
<comment type="subcellular location">
    <subcellularLocation>
        <location evidence="2">Endomembrane system</location>
        <topology evidence="2">Multi-pass membrane protein</topology>
    </subcellularLocation>
</comment>
<dbReference type="GO" id="GO:0008270">
    <property type="term" value="F:zinc ion binding"/>
    <property type="evidence" value="ECO:0007669"/>
    <property type="project" value="UniProtKB-KW"/>
</dbReference>
<feature type="compositionally biased region" description="Low complexity" evidence="15">
    <location>
        <begin position="943"/>
        <end position="956"/>
    </location>
</feature>
<proteinExistence type="predicted"/>
<feature type="region of interest" description="Disordered" evidence="15">
    <location>
        <begin position="445"/>
        <end position="512"/>
    </location>
</feature>
<evidence type="ECO:0000259" key="18">
    <source>
        <dbReference type="PROSITE" id="PS50089"/>
    </source>
</evidence>
<dbReference type="PANTHER" id="PTHR22763">
    <property type="entry name" value="RING ZINC FINGER PROTEIN"/>
    <property type="match status" value="1"/>
</dbReference>
<dbReference type="GO" id="GO:0012505">
    <property type="term" value="C:endomembrane system"/>
    <property type="evidence" value="ECO:0007669"/>
    <property type="project" value="UniProtKB-SubCell"/>
</dbReference>
<feature type="chain" id="PRO_5032845672" description="RING-type E3 ubiquitin transferase" evidence="17">
    <location>
        <begin position="21"/>
        <end position="1031"/>
    </location>
</feature>
<dbReference type="GO" id="GO:0061630">
    <property type="term" value="F:ubiquitin protein ligase activity"/>
    <property type="evidence" value="ECO:0007669"/>
    <property type="project" value="UniProtKB-EC"/>
</dbReference>
<feature type="compositionally biased region" description="Low complexity" evidence="15">
    <location>
        <begin position="210"/>
        <end position="243"/>
    </location>
</feature>
<reference evidence="19" key="1">
    <citation type="journal article" date="2020" name="bioRxiv">
        <title>Comparative genomics of Chlamydomonas.</title>
        <authorList>
            <person name="Craig R.J."/>
            <person name="Hasan A.R."/>
            <person name="Ness R.W."/>
            <person name="Keightley P.D."/>
        </authorList>
    </citation>
    <scope>NUCLEOTIDE SEQUENCE</scope>
    <source>
        <strain evidence="19">SAG 7.73</strain>
    </source>
</reference>
<dbReference type="InterPro" id="IPR050731">
    <property type="entry name" value="HRD1_E3_ubiq-ligases"/>
</dbReference>
<evidence type="ECO:0000256" key="15">
    <source>
        <dbReference type="SAM" id="MobiDB-lite"/>
    </source>
</evidence>
<feature type="transmembrane region" description="Helical" evidence="16">
    <location>
        <begin position="767"/>
        <end position="796"/>
    </location>
</feature>
<organism evidence="19 20">
    <name type="scientific">Chlamydomonas incerta</name>
    <dbReference type="NCBI Taxonomy" id="51695"/>
    <lineage>
        <taxon>Eukaryota</taxon>
        <taxon>Viridiplantae</taxon>
        <taxon>Chlorophyta</taxon>
        <taxon>core chlorophytes</taxon>
        <taxon>Chlorophyceae</taxon>
        <taxon>CS clade</taxon>
        <taxon>Chlamydomonadales</taxon>
        <taxon>Chlamydomonadaceae</taxon>
        <taxon>Chlamydomonas</taxon>
    </lineage>
</organism>
<feature type="signal peptide" evidence="17">
    <location>
        <begin position="1"/>
        <end position="20"/>
    </location>
</feature>
<evidence type="ECO:0000256" key="9">
    <source>
        <dbReference type="ARBA" id="ARBA00022771"/>
    </source>
</evidence>
<evidence type="ECO:0000256" key="13">
    <source>
        <dbReference type="ARBA" id="ARBA00023136"/>
    </source>
</evidence>
<dbReference type="InterPro" id="IPR013083">
    <property type="entry name" value="Znf_RING/FYVE/PHD"/>
</dbReference>
<feature type="region of interest" description="Disordered" evidence="15">
    <location>
        <begin position="894"/>
        <end position="922"/>
    </location>
</feature>
<evidence type="ECO:0000256" key="12">
    <source>
        <dbReference type="ARBA" id="ARBA00022989"/>
    </source>
</evidence>
<evidence type="ECO:0000256" key="3">
    <source>
        <dbReference type="ARBA" id="ARBA00004906"/>
    </source>
</evidence>
<protein>
    <recommendedName>
        <fullName evidence="4">RING-type E3 ubiquitin transferase</fullName>
        <ecNumber evidence="4">2.3.2.27</ecNumber>
    </recommendedName>
</protein>
<evidence type="ECO:0000256" key="8">
    <source>
        <dbReference type="ARBA" id="ARBA00022729"/>
    </source>
</evidence>
<dbReference type="InterPro" id="IPR011016">
    <property type="entry name" value="Znf_RING-CH"/>
</dbReference>
<evidence type="ECO:0000256" key="10">
    <source>
        <dbReference type="ARBA" id="ARBA00022786"/>
    </source>
</evidence>
<dbReference type="GO" id="GO:0043161">
    <property type="term" value="P:proteasome-mediated ubiquitin-dependent protein catabolic process"/>
    <property type="evidence" value="ECO:0007669"/>
    <property type="project" value="TreeGrafter"/>
</dbReference>
<keyword evidence="9 14" id="KW-0863">Zinc-finger</keyword>
<keyword evidence="5" id="KW-0808">Transferase</keyword>
<feature type="compositionally biased region" description="Low complexity" evidence="15">
    <location>
        <begin position="116"/>
        <end position="127"/>
    </location>
</feature>